<dbReference type="KEGG" id="crq:GCK72_021491"/>
<evidence type="ECO:0000313" key="1">
    <source>
        <dbReference type="EMBL" id="KAF1754926.1"/>
    </source>
</evidence>
<comment type="caution">
    <text evidence="1">The sequence shown here is derived from an EMBL/GenBank/DDBJ whole genome shotgun (WGS) entry which is preliminary data.</text>
</comment>
<dbReference type="AlphaFoldDB" id="A0A6A5GJZ9"/>
<dbReference type="Proteomes" id="UP000483820">
    <property type="component" value="Chromosome V"/>
</dbReference>
<dbReference type="InterPro" id="IPR018817">
    <property type="entry name" value="7TM_GPCR_serpentine_rcpt_Srz"/>
</dbReference>
<evidence type="ECO:0000313" key="2">
    <source>
        <dbReference type="Proteomes" id="UP000483820"/>
    </source>
</evidence>
<dbReference type="RefSeq" id="XP_003104506.2">
    <property type="nucleotide sequence ID" value="XM_003104458.2"/>
</dbReference>
<dbReference type="Pfam" id="PF10325">
    <property type="entry name" value="7TM_GPCR_Srz"/>
    <property type="match status" value="1"/>
</dbReference>
<name>A0A6A5GJZ9_CAERE</name>
<sequence length="145" mass="16401">MCWYVCLVVGASATLYIPIMYSVQKFTHLLSAQLNKPQRYALWQLIEVVTEKIILMPIIYFSLDKSIYQIVSCCKLTDAAMIPTLIQVSYLGCNRRNLQAMFISLKPKNILKTMFCACFPSSRVTSNDLYQMESTADPAAVQIPG</sequence>
<organism evidence="1 2">
    <name type="scientific">Caenorhabditis remanei</name>
    <name type="common">Caenorhabditis vulgaris</name>
    <dbReference type="NCBI Taxonomy" id="31234"/>
    <lineage>
        <taxon>Eukaryota</taxon>
        <taxon>Metazoa</taxon>
        <taxon>Ecdysozoa</taxon>
        <taxon>Nematoda</taxon>
        <taxon>Chromadorea</taxon>
        <taxon>Rhabditida</taxon>
        <taxon>Rhabditina</taxon>
        <taxon>Rhabditomorpha</taxon>
        <taxon>Rhabditoidea</taxon>
        <taxon>Rhabditidae</taxon>
        <taxon>Peloderinae</taxon>
        <taxon>Caenorhabditis</taxon>
    </lineage>
</organism>
<proteinExistence type="predicted"/>
<dbReference type="PANTHER" id="PTHR31720">
    <property type="entry name" value="SERPENTINE RECEPTOR, CLASS Z-RELATED"/>
    <property type="match status" value="1"/>
</dbReference>
<dbReference type="GeneID" id="9808791"/>
<reference evidence="1 2" key="1">
    <citation type="submission" date="2019-12" db="EMBL/GenBank/DDBJ databases">
        <title>Chromosome-level assembly of the Caenorhabditis remanei genome.</title>
        <authorList>
            <person name="Teterina A.A."/>
            <person name="Willis J.H."/>
            <person name="Phillips P.C."/>
        </authorList>
    </citation>
    <scope>NUCLEOTIDE SEQUENCE [LARGE SCALE GENOMIC DNA]</scope>
    <source>
        <strain evidence="1 2">PX506</strain>
        <tissue evidence="1">Whole organism</tissue>
    </source>
</reference>
<dbReference type="CTD" id="9808791"/>
<dbReference type="PANTHER" id="PTHR31720:SF3">
    <property type="entry name" value="SERPENTINE RECEPTOR, CLASS Z-RELATED"/>
    <property type="match status" value="1"/>
</dbReference>
<gene>
    <name evidence="1" type="ORF">GCK72_021491</name>
</gene>
<accession>A0A6A5GJZ9</accession>
<dbReference type="EMBL" id="WUAV01000005">
    <property type="protein sequence ID" value="KAF1754926.1"/>
    <property type="molecule type" value="Genomic_DNA"/>
</dbReference>
<protein>
    <submittedName>
        <fullName evidence="1">Uncharacterized protein</fullName>
    </submittedName>
</protein>